<keyword evidence="1" id="KW-1133">Transmembrane helix</keyword>
<dbReference type="EMBL" id="DYDO01000007">
    <property type="protein sequence ID" value="DBA21387.1"/>
    <property type="molecule type" value="Genomic_DNA"/>
</dbReference>
<name>A0AAV3A4N6_PYXAD</name>
<feature type="transmembrane region" description="Helical" evidence="1">
    <location>
        <begin position="161"/>
        <end position="183"/>
    </location>
</feature>
<evidence type="ECO:0000313" key="2">
    <source>
        <dbReference type="EMBL" id="DBA21387.1"/>
    </source>
</evidence>
<reference evidence="2" key="1">
    <citation type="thesis" date="2020" institute="ProQuest LLC" country="789 East Eisenhower Parkway, Ann Arbor, MI, USA">
        <title>Comparative Genomics and Chromosome Evolution.</title>
        <authorList>
            <person name="Mudd A.B."/>
        </authorList>
    </citation>
    <scope>NUCLEOTIDE SEQUENCE</scope>
    <source>
        <strain evidence="2">1538</strain>
        <tissue evidence="2">Blood</tissue>
    </source>
</reference>
<evidence type="ECO:0000256" key="1">
    <source>
        <dbReference type="SAM" id="Phobius"/>
    </source>
</evidence>
<keyword evidence="1" id="KW-0812">Transmembrane</keyword>
<accession>A0AAV3A4N6</accession>
<proteinExistence type="predicted"/>
<dbReference type="Proteomes" id="UP001181693">
    <property type="component" value="Unassembled WGS sequence"/>
</dbReference>
<dbReference type="AlphaFoldDB" id="A0AAV3A4N6"/>
<evidence type="ECO:0000313" key="3">
    <source>
        <dbReference type="Proteomes" id="UP001181693"/>
    </source>
</evidence>
<comment type="caution">
    <text evidence="2">The sequence shown here is derived from an EMBL/GenBank/DDBJ whole genome shotgun (WGS) entry which is preliminary data.</text>
</comment>
<keyword evidence="3" id="KW-1185">Reference proteome</keyword>
<gene>
    <name evidence="2" type="ORF">GDO54_018033</name>
</gene>
<keyword evidence="1" id="KW-0472">Membrane</keyword>
<organism evidence="2 3">
    <name type="scientific">Pyxicephalus adspersus</name>
    <name type="common">African bullfrog</name>
    <dbReference type="NCBI Taxonomy" id="30357"/>
    <lineage>
        <taxon>Eukaryota</taxon>
        <taxon>Metazoa</taxon>
        <taxon>Chordata</taxon>
        <taxon>Craniata</taxon>
        <taxon>Vertebrata</taxon>
        <taxon>Euteleostomi</taxon>
        <taxon>Amphibia</taxon>
        <taxon>Batrachia</taxon>
        <taxon>Anura</taxon>
        <taxon>Neobatrachia</taxon>
        <taxon>Ranoidea</taxon>
        <taxon>Pyxicephalidae</taxon>
        <taxon>Pyxicephalinae</taxon>
        <taxon>Pyxicephalus</taxon>
    </lineage>
</organism>
<protein>
    <submittedName>
        <fullName evidence="2">Uncharacterized protein</fullName>
    </submittedName>
</protein>
<sequence>MSQYMSGFFINSIINCESPIIQIELRHGRDLQMNTTTLDSDQTVQVLTSVNIPHHNVPNTMTLSGCSLMVHSNQILEEQGPAVIDGRLVWTMNTRLPVVEAPVHGELTCTFCMANPNLKHLAIKGNLSGFPDCPAQFKMQKSLHLTVRAPNHKQGLGMGSVLGITFGAFFIGALLTAALWYIYTHTRE</sequence>